<evidence type="ECO:0000259" key="5">
    <source>
        <dbReference type="PROSITE" id="PS50112"/>
    </source>
</evidence>
<feature type="domain" description="PAC" evidence="6">
    <location>
        <begin position="544"/>
        <end position="596"/>
    </location>
</feature>
<dbReference type="Pfam" id="PF08447">
    <property type="entry name" value="PAS_3"/>
    <property type="match status" value="1"/>
</dbReference>
<sequence length="984" mass="109452">MSEKPTYQQLAQRVRVLEEELKARDLLEQALRKNHMFTRKVLNTLSPCIAVLGRAGEILTANRAWRDFLRDGPFDLPPDTATCRNFFQIISGADDSGSRHLVSGLRDVLSGAGSFFEAEYVCPGLTPEKWLLFHASAFDGPEDGAVISFSDVTRLRAVQVHLKRHIAFEDLVTSVSTRFINLPVCEIDHGIRDALGAIGRNAGVDRSTVLLFSEDRTRLCLTHRWCAGGIAPIDATEIETRPPFDTFADAILKNKVVRIPGPDACHQQDTESADLSALFARHGVKSAIAVPMTLGDSVIGVLGFDSIRSEKAWTENSIRLLRIVGEIFVNALARQRAEERLRKYEMIFSTTSNPIAFIDRDYRFRVVNDACSRNFDRQRDELVGQPVAAFFGTGVFETVIRPPCERCLAGEEVRYQAWFDFPSRGLRYMDVACSPFSEADGTVSGVVINALDQTGNRQTADALREKDARFRQLAENINDVFWLISADMAELFYVSPAYETIWGRSRDPLYADPAASWLEAVHPDDRAGVARRIAAGDFPGEDEYDFECRIIRPDGKVRWICNRVFPIRGTSGTVSRLARVTSDITEKKRLLREAALRRQQVIQADRLSALGQVVAGVAHEINNPNSFITYNIPLLEETWEIFEPVLSEYADRHPDLTASNVPFRELIEDMGEIIRSVRTGSERINRVVSDLKDFARTDKEGAHRPLSVNRVIEKTLTIVGAQLRNTVGRVELALAENLPDIRGHFQKLEQVVANLLVNASQAVTDKMKGRISVSTRCIGRLGAVIIEVEDNGKGMTPAVTDRIFEPFFTTRQRHKGTGLGLSVSYGLIREHHGTIGVLSKPGAGSRFTVWLPAGRAEWSAPRPAVLLVKEGRCACDKLQAELAEAGEPLPDIIDAADDIPACLTAHPEVDTVVIGTCPPAHRGLRQAEIIRSRFPLLTVLLWADPPGSLQHVVWKGRRPDHIFESIPDAETVIGVMKKIGRQRL</sequence>
<comment type="caution">
    <text evidence="7">The sequence shown here is derived from an EMBL/GenBank/DDBJ whole genome shotgun (WGS) entry which is preliminary data.</text>
</comment>
<dbReference type="Pfam" id="PF01590">
    <property type="entry name" value="GAF"/>
    <property type="match status" value="1"/>
</dbReference>
<evidence type="ECO:0000259" key="6">
    <source>
        <dbReference type="PROSITE" id="PS50113"/>
    </source>
</evidence>
<protein>
    <recommendedName>
        <fullName evidence="2">histidine kinase</fullName>
        <ecNumber evidence="2">2.7.13.3</ecNumber>
    </recommendedName>
</protein>
<dbReference type="SUPFAM" id="SSF55785">
    <property type="entry name" value="PYP-like sensor domain (PAS domain)"/>
    <property type="match status" value="3"/>
</dbReference>
<dbReference type="PANTHER" id="PTHR43065:SF50">
    <property type="entry name" value="HISTIDINE KINASE"/>
    <property type="match status" value="1"/>
</dbReference>
<dbReference type="InterPro" id="IPR003594">
    <property type="entry name" value="HATPase_dom"/>
</dbReference>
<organism evidence="7 8">
    <name type="scientific">Desulfonema ishimotonii</name>
    <dbReference type="NCBI Taxonomy" id="45657"/>
    <lineage>
        <taxon>Bacteria</taxon>
        <taxon>Pseudomonadati</taxon>
        <taxon>Thermodesulfobacteriota</taxon>
        <taxon>Desulfobacteria</taxon>
        <taxon>Desulfobacterales</taxon>
        <taxon>Desulfococcaceae</taxon>
        <taxon>Desulfonema</taxon>
    </lineage>
</organism>
<dbReference type="Pfam" id="PF02518">
    <property type="entry name" value="HATPase_c"/>
    <property type="match status" value="1"/>
</dbReference>
<evidence type="ECO:0000256" key="2">
    <source>
        <dbReference type="ARBA" id="ARBA00012438"/>
    </source>
</evidence>
<dbReference type="SUPFAM" id="SSF55781">
    <property type="entry name" value="GAF domain-like"/>
    <property type="match status" value="1"/>
</dbReference>
<dbReference type="InterPro" id="IPR029016">
    <property type="entry name" value="GAF-like_dom_sf"/>
</dbReference>
<dbReference type="AlphaFoldDB" id="A0A401G326"/>
<accession>A0A401G326</accession>
<dbReference type="PROSITE" id="PS50112">
    <property type="entry name" value="PAS"/>
    <property type="match status" value="1"/>
</dbReference>
<dbReference type="CDD" id="cd00130">
    <property type="entry name" value="PAS"/>
    <property type="match status" value="2"/>
</dbReference>
<reference evidence="8" key="2">
    <citation type="submission" date="2019-01" db="EMBL/GenBank/DDBJ databases">
        <title>Genome sequence of Desulfonema ishimotonii strain Tokyo 01.</title>
        <authorList>
            <person name="Fukui M."/>
        </authorList>
    </citation>
    <scope>NUCLEOTIDE SEQUENCE [LARGE SCALE GENOMIC DNA]</scope>
    <source>
        <strain evidence="8">Tokyo 01</strain>
    </source>
</reference>
<dbReference type="Gene3D" id="3.30.565.10">
    <property type="entry name" value="Histidine kinase-like ATPase, C-terminal domain"/>
    <property type="match status" value="1"/>
</dbReference>
<dbReference type="NCBIfam" id="TIGR00229">
    <property type="entry name" value="sensory_box"/>
    <property type="match status" value="2"/>
</dbReference>
<dbReference type="SUPFAM" id="SSF55874">
    <property type="entry name" value="ATPase domain of HSP90 chaperone/DNA topoisomerase II/histidine kinase"/>
    <property type="match status" value="1"/>
</dbReference>
<evidence type="ECO:0000256" key="1">
    <source>
        <dbReference type="ARBA" id="ARBA00000085"/>
    </source>
</evidence>
<dbReference type="PANTHER" id="PTHR43065">
    <property type="entry name" value="SENSOR HISTIDINE KINASE"/>
    <property type="match status" value="1"/>
</dbReference>
<feature type="domain" description="Histidine kinase" evidence="4">
    <location>
        <begin position="616"/>
        <end position="855"/>
    </location>
</feature>
<evidence type="ECO:0000313" key="8">
    <source>
        <dbReference type="Proteomes" id="UP000288096"/>
    </source>
</evidence>
<dbReference type="InterPro" id="IPR004358">
    <property type="entry name" value="Sig_transdc_His_kin-like_C"/>
</dbReference>
<dbReference type="EC" id="2.7.13.3" evidence="2"/>
<reference evidence="8" key="1">
    <citation type="submission" date="2017-11" db="EMBL/GenBank/DDBJ databases">
        <authorList>
            <person name="Watanabe M."/>
            <person name="Kojima H."/>
        </authorList>
    </citation>
    <scope>NUCLEOTIDE SEQUENCE [LARGE SCALE GENOMIC DNA]</scope>
    <source>
        <strain evidence="8">Tokyo 01</strain>
    </source>
</reference>
<dbReference type="InterPro" id="IPR013655">
    <property type="entry name" value="PAS_fold_3"/>
</dbReference>
<dbReference type="SMART" id="SM00387">
    <property type="entry name" value="HATPase_c"/>
    <property type="match status" value="1"/>
</dbReference>
<name>A0A401G326_9BACT</name>
<dbReference type="OrthoDB" id="9805591at2"/>
<dbReference type="PROSITE" id="PS50113">
    <property type="entry name" value="PAC"/>
    <property type="match status" value="1"/>
</dbReference>
<proteinExistence type="predicted"/>
<dbReference type="EMBL" id="BEXT01000001">
    <property type="protein sequence ID" value="GBC63649.1"/>
    <property type="molecule type" value="Genomic_DNA"/>
</dbReference>
<dbReference type="SMART" id="SM00086">
    <property type="entry name" value="PAC"/>
    <property type="match status" value="1"/>
</dbReference>
<dbReference type="InterPro" id="IPR005467">
    <property type="entry name" value="His_kinase_dom"/>
</dbReference>
<dbReference type="InterPro" id="IPR036097">
    <property type="entry name" value="HisK_dim/P_sf"/>
</dbReference>
<dbReference type="InterPro" id="IPR035965">
    <property type="entry name" value="PAS-like_dom_sf"/>
</dbReference>
<dbReference type="Gene3D" id="1.10.287.130">
    <property type="match status" value="1"/>
</dbReference>
<keyword evidence="3" id="KW-0597">Phosphoprotein</keyword>
<feature type="domain" description="PAS" evidence="5">
    <location>
        <begin position="466"/>
        <end position="533"/>
    </location>
</feature>
<evidence type="ECO:0000259" key="4">
    <source>
        <dbReference type="PROSITE" id="PS50109"/>
    </source>
</evidence>
<dbReference type="GO" id="GO:0000155">
    <property type="term" value="F:phosphorelay sensor kinase activity"/>
    <property type="evidence" value="ECO:0007669"/>
    <property type="project" value="InterPro"/>
</dbReference>
<dbReference type="Gene3D" id="3.30.450.20">
    <property type="entry name" value="PAS domain"/>
    <property type="match status" value="3"/>
</dbReference>
<dbReference type="SMART" id="SM00065">
    <property type="entry name" value="GAF"/>
    <property type="match status" value="1"/>
</dbReference>
<comment type="catalytic activity">
    <reaction evidence="1">
        <text>ATP + protein L-histidine = ADP + protein N-phospho-L-histidine.</text>
        <dbReference type="EC" id="2.7.13.3"/>
    </reaction>
</comment>
<dbReference type="PRINTS" id="PR00344">
    <property type="entry name" value="BCTRLSENSOR"/>
</dbReference>
<dbReference type="InterPro" id="IPR013656">
    <property type="entry name" value="PAS_4"/>
</dbReference>
<dbReference type="Proteomes" id="UP000288096">
    <property type="component" value="Unassembled WGS sequence"/>
</dbReference>
<dbReference type="SUPFAM" id="SSF47384">
    <property type="entry name" value="Homodimeric domain of signal transducing histidine kinase"/>
    <property type="match status" value="1"/>
</dbReference>
<dbReference type="Pfam" id="PF08448">
    <property type="entry name" value="PAS_4"/>
    <property type="match status" value="1"/>
</dbReference>
<dbReference type="InterPro" id="IPR036890">
    <property type="entry name" value="HATPase_C_sf"/>
</dbReference>
<dbReference type="InterPro" id="IPR001610">
    <property type="entry name" value="PAC"/>
</dbReference>
<evidence type="ECO:0000256" key="3">
    <source>
        <dbReference type="ARBA" id="ARBA00022553"/>
    </source>
</evidence>
<dbReference type="InterPro" id="IPR003018">
    <property type="entry name" value="GAF"/>
</dbReference>
<dbReference type="InterPro" id="IPR000014">
    <property type="entry name" value="PAS"/>
</dbReference>
<gene>
    <name evidence="7" type="ORF">DENIS_4647</name>
</gene>
<dbReference type="InterPro" id="IPR000700">
    <property type="entry name" value="PAS-assoc_C"/>
</dbReference>
<dbReference type="InterPro" id="IPR003661">
    <property type="entry name" value="HisK_dim/P_dom"/>
</dbReference>
<dbReference type="RefSeq" id="WP_124330696.1">
    <property type="nucleotide sequence ID" value="NZ_BEXT01000001.1"/>
</dbReference>
<keyword evidence="8" id="KW-1185">Reference proteome</keyword>
<dbReference type="SMART" id="SM00091">
    <property type="entry name" value="PAS"/>
    <property type="match status" value="3"/>
</dbReference>
<dbReference type="CDD" id="cd00082">
    <property type="entry name" value="HisKA"/>
    <property type="match status" value="1"/>
</dbReference>
<evidence type="ECO:0000313" key="7">
    <source>
        <dbReference type="EMBL" id="GBC63649.1"/>
    </source>
</evidence>
<dbReference type="PROSITE" id="PS50109">
    <property type="entry name" value="HIS_KIN"/>
    <property type="match status" value="1"/>
</dbReference>
<dbReference type="Gene3D" id="3.30.450.40">
    <property type="match status" value="1"/>
</dbReference>